<comment type="caution">
    <text evidence="1">The sequence shown here is derived from an EMBL/GenBank/DDBJ whole genome shotgun (WGS) entry which is preliminary data.</text>
</comment>
<dbReference type="Proteomes" id="UP000734511">
    <property type="component" value="Unassembled WGS sequence"/>
</dbReference>
<gene>
    <name evidence="1" type="ORF">HCN08_00320</name>
</gene>
<protein>
    <submittedName>
        <fullName evidence="1">Uncharacterized protein</fullName>
    </submittedName>
</protein>
<accession>A0ABX0ZEY2</accession>
<name>A0ABX0ZEY2_9ACTN</name>
<organism evidence="1 2">
    <name type="scientific">Actinacidiphila epipremni</name>
    <dbReference type="NCBI Taxonomy" id="2053013"/>
    <lineage>
        <taxon>Bacteria</taxon>
        <taxon>Bacillati</taxon>
        <taxon>Actinomycetota</taxon>
        <taxon>Actinomycetes</taxon>
        <taxon>Kitasatosporales</taxon>
        <taxon>Streptomycetaceae</taxon>
        <taxon>Actinacidiphila</taxon>
    </lineage>
</organism>
<sequence length="105" mass="9947">MSGGAVAAGEGARAVDAGARTGDGTAELIAAVRVLRAELSGLAAAPGVVELDAELAGVEAEIAGGGGVDRGRLGRLRERLEVGATAAAGLASAAAVAQACVQLLG</sequence>
<dbReference type="EMBL" id="JAATEJ010000001">
    <property type="protein sequence ID" value="NJP41871.1"/>
    <property type="molecule type" value="Genomic_DNA"/>
</dbReference>
<evidence type="ECO:0000313" key="1">
    <source>
        <dbReference type="EMBL" id="NJP41871.1"/>
    </source>
</evidence>
<keyword evidence="2" id="KW-1185">Reference proteome</keyword>
<evidence type="ECO:0000313" key="2">
    <source>
        <dbReference type="Proteomes" id="UP000734511"/>
    </source>
</evidence>
<dbReference type="RefSeq" id="WP_167980755.1">
    <property type="nucleotide sequence ID" value="NZ_JAATEJ010000001.1"/>
</dbReference>
<reference evidence="1 2" key="1">
    <citation type="submission" date="2020-03" db="EMBL/GenBank/DDBJ databases">
        <title>WGS of actinomycetes isolated from Thailand.</title>
        <authorList>
            <person name="Thawai C."/>
        </authorList>
    </citation>
    <scope>NUCLEOTIDE SEQUENCE [LARGE SCALE GENOMIC DNA]</scope>
    <source>
        <strain evidence="1 2">PRB2-1</strain>
    </source>
</reference>
<proteinExistence type="predicted"/>